<name>A0A0C3K3U7_9AGAM</name>
<keyword evidence="2" id="KW-1185">Reference proteome</keyword>
<reference evidence="1 2" key="1">
    <citation type="submission" date="2014-04" db="EMBL/GenBank/DDBJ databases">
        <authorList>
            <consortium name="DOE Joint Genome Institute"/>
            <person name="Kuo A."/>
            <person name="Girlanda M."/>
            <person name="Perotto S."/>
            <person name="Kohler A."/>
            <person name="Nagy L.G."/>
            <person name="Floudas D."/>
            <person name="Copeland A."/>
            <person name="Barry K.W."/>
            <person name="Cichocki N."/>
            <person name="Veneault-Fourrey C."/>
            <person name="LaButti K."/>
            <person name="Lindquist E.A."/>
            <person name="Lipzen A."/>
            <person name="Lundell T."/>
            <person name="Morin E."/>
            <person name="Murat C."/>
            <person name="Sun H."/>
            <person name="Tunlid A."/>
            <person name="Henrissat B."/>
            <person name="Grigoriev I.V."/>
            <person name="Hibbett D.S."/>
            <person name="Martin F."/>
            <person name="Nordberg H.P."/>
            <person name="Cantor M.N."/>
            <person name="Hua S.X."/>
        </authorList>
    </citation>
    <scope>NUCLEOTIDE SEQUENCE [LARGE SCALE GENOMIC DNA]</scope>
    <source>
        <strain evidence="1 2">MUT 4182</strain>
    </source>
</reference>
<protein>
    <submittedName>
        <fullName evidence="1">Uncharacterized protein</fullName>
    </submittedName>
</protein>
<dbReference type="EMBL" id="KN823680">
    <property type="protein sequence ID" value="KIO16093.1"/>
    <property type="molecule type" value="Genomic_DNA"/>
</dbReference>
<sequence>MNPLASGDTFLSNKNALELLDVMASTFDEGDEERLANTFRLWWPNARLCRSHPDPRATVRWDIDYAPSWPSQSVGQS</sequence>
<reference evidence="2" key="2">
    <citation type="submission" date="2015-01" db="EMBL/GenBank/DDBJ databases">
        <title>Evolutionary Origins and Diversification of the Mycorrhizal Mutualists.</title>
        <authorList>
            <consortium name="DOE Joint Genome Institute"/>
            <consortium name="Mycorrhizal Genomics Consortium"/>
            <person name="Kohler A."/>
            <person name="Kuo A."/>
            <person name="Nagy L.G."/>
            <person name="Floudas D."/>
            <person name="Copeland A."/>
            <person name="Barry K.W."/>
            <person name="Cichocki N."/>
            <person name="Veneault-Fourrey C."/>
            <person name="LaButti K."/>
            <person name="Lindquist E.A."/>
            <person name="Lipzen A."/>
            <person name="Lundell T."/>
            <person name="Morin E."/>
            <person name="Murat C."/>
            <person name="Riley R."/>
            <person name="Ohm R."/>
            <person name="Sun H."/>
            <person name="Tunlid A."/>
            <person name="Henrissat B."/>
            <person name="Grigoriev I.V."/>
            <person name="Hibbett D.S."/>
            <person name="Martin F."/>
        </authorList>
    </citation>
    <scope>NUCLEOTIDE SEQUENCE [LARGE SCALE GENOMIC DNA]</scope>
    <source>
        <strain evidence="2">MUT 4182</strain>
    </source>
</reference>
<gene>
    <name evidence="1" type="ORF">M407DRAFT_247076</name>
</gene>
<evidence type="ECO:0000313" key="1">
    <source>
        <dbReference type="EMBL" id="KIO16093.1"/>
    </source>
</evidence>
<dbReference type="AlphaFoldDB" id="A0A0C3K3U7"/>
<dbReference type="Proteomes" id="UP000054248">
    <property type="component" value="Unassembled WGS sequence"/>
</dbReference>
<accession>A0A0C3K3U7</accession>
<organism evidence="1 2">
    <name type="scientific">Tulasnella calospora MUT 4182</name>
    <dbReference type="NCBI Taxonomy" id="1051891"/>
    <lineage>
        <taxon>Eukaryota</taxon>
        <taxon>Fungi</taxon>
        <taxon>Dikarya</taxon>
        <taxon>Basidiomycota</taxon>
        <taxon>Agaricomycotina</taxon>
        <taxon>Agaricomycetes</taxon>
        <taxon>Cantharellales</taxon>
        <taxon>Tulasnellaceae</taxon>
        <taxon>Tulasnella</taxon>
    </lineage>
</organism>
<evidence type="ECO:0000313" key="2">
    <source>
        <dbReference type="Proteomes" id="UP000054248"/>
    </source>
</evidence>
<dbReference type="HOGENOM" id="CLU_2639939_0_0_1"/>
<proteinExistence type="predicted"/>